<reference evidence="1" key="1">
    <citation type="submission" date="2014-09" db="EMBL/GenBank/DDBJ databases">
        <authorList>
            <person name="Magalhaes I.L.F."/>
            <person name="Oliveira U."/>
            <person name="Santos F.R."/>
            <person name="Vidigal T.H.D.A."/>
            <person name="Brescovit A.D."/>
            <person name="Santos A.J."/>
        </authorList>
    </citation>
    <scope>NUCLEOTIDE SEQUENCE</scope>
    <source>
        <tissue evidence="1">Shoot tissue taken approximately 20 cm above the soil surface</tissue>
    </source>
</reference>
<reference evidence="1" key="2">
    <citation type="journal article" date="2015" name="Data Brief">
        <title>Shoot transcriptome of the giant reed, Arundo donax.</title>
        <authorList>
            <person name="Barrero R.A."/>
            <person name="Guerrero F.D."/>
            <person name="Moolhuijzen P."/>
            <person name="Goolsby J.A."/>
            <person name="Tidwell J."/>
            <person name="Bellgard S.E."/>
            <person name="Bellgard M.I."/>
        </authorList>
    </citation>
    <scope>NUCLEOTIDE SEQUENCE</scope>
    <source>
        <tissue evidence="1">Shoot tissue taken approximately 20 cm above the soil surface</tissue>
    </source>
</reference>
<proteinExistence type="predicted"/>
<name>A0A0A9CXF8_ARUDO</name>
<organism evidence="1">
    <name type="scientific">Arundo donax</name>
    <name type="common">Giant reed</name>
    <name type="synonym">Donax arundinaceus</name>
    <dbReference type="NCBI Taxonomy" id="35708"/>
    <lineage>
        <taxon>Eukaryota</taxon>
        <taxon>Viridiplantae</taxon>
        <taxon>Streptophyta</taxon>
        <taxon>Embryophyta</taxon>
        <taxon>Tracheophyta</taxon>
        <taxon>Spermatophyta</taxon>
        <taxon>Magnoliopsida</taxon>
        <taxon>Liliopsida</taxon>
        <taxon>Poales</taxon>
        <taxon>Poaceae</taxon>
        <taxon>PACMAD clade</taxon>
        <taxon>Arundinoideae</taxon>
        <taxon>Arundineae</taxon>
        <taxon>Arundo</taxon>
    </lineage>
</organism>
<accession>A0A0A9CXF8</accession>
<sequence length="88" mass="10020">MPPPVQPSCNVILPNFNLCDAVELHFPLFNYQSRKALEYTNMNGAYFEKIKALIELDNLGPEFSGFLFLAQLCSCICMAPKFFRVDSH</sequence>
<dbReference type="EMBL" id="GBRH01216866">
    <property type="protein sequence ID" value="JAD81029.1"/>
    <property type="molecule type" value="Transcribed_RNA"/>
</dbReference>
<dbReference type="AlphaFoldDB" id="A0A0A9CXF8"/>
<protein>
    <submittedName>
        <fullName evidence="1">Uncharacterized protein</fullName>
    </submittedName>
</protein>
<evidence type="ECO:0000313" key="1">
    <source>
        <dbReference type="EMBL" id="JAD81029.1"/>
    </source>
</evidence>